<feature type="compositionally biased region" description="Low complexity" evidence="1">
    <location>
        <begin position="196"/>
        <end position="206"/>
    </location>
</feature>
<protein>
    <submittedName>
        <fullName evidence="2">Uncharacterized protein</fullName>
    </submittedName>
</protein>
<dbReference type="AlphaFoldDB" id="A0A1X7U492"/>
<proteinExistence type="predicted"/>
<feature type="compositionally biased region" description="Gly residues" evidence="1">
    <location>
        <begin position="231"/>
        <end position="251"/>
    </location>
</feature>
<reference evidence="2" key="1">
    <citation type="submission" date="2017-05" db="UniProtKB">
        <authorList>
            <consortium name="EnsemblMetazoa"/>
        </authorList>
    </citation>
    <scope>IDENTIFICATION</scope>
</reference>
<feature type="compositionally biased region" description="Low complexity" evidence="1">
    <location>
        <begin position="213"/>
        <end position="225"/>
    </location>
</feature>
<feature type="compositionally biased region" description="Gly residues" evidence="1">
    <location>
        <begin position="159"/>
        <end position="188"/>
    </location>
</feature>
<dbReference type="InParanoid" id="A0A1X7U492"/>
<evidence type="ECO:0000313" key="2">
    <source>
        <dbReference type="EnsemblMetazoa" id="Aqu2.1.22570_001"/>
    </source>
</evidence>
<sequence>MYVCEKHKVPFVNYGHICTIMELQGIQKFHAIGSDSWKGFDDSAIFSLLDIGMCNIIKGSSGFRLFFLLRPLCASACGPCPCQLSLVDWHTITEYKDNIKYIIVKTYNLSNHSPQLGYYLLPLLLKQRQSWGRRGSSMREHRCTSRREHRCSSRSTGAPPGGSTGAPPGGSTGAPPGGSTGAPPGGSTGAPLGRSTGAPPGESTGAPSGGSTGATLGASTGGPPALRIGMGSAGGGGGGGGLPSPATGGGG</sequence>
<evidence type="ECO:0000256" key="1">
    <source>
        <dbReference type="SAM" id="MobiDB-lite"/>
    </source>
</evidence>
<feature type="compositionally biased region" description="Basic and acidic residues" evidence="1">
    <location>
        <begin position="137"/>
        <end position="146"/>
    </location>
</feature>
<organism evidence="2">
    <name type="scientific">Amphimedon queenslandica</name>
    <name type="common">Sponge</name>
    <dbReference type="NCBI Taxonomy" id="400682"/>
    <lineage>
        <taxon>Eukaryota</taxon>
        <taxon>Metazoa</taxon>
        <taxon>Porifera</taxon>
        <taxon>Demospongiae</taxon>
        <taxon>Heteroscleromorpha</taxon>
        <taxon>Haplosclerida</taxon>
        <taxon>Niphatidae</taxon>
        <taxon>Amphimedon</taxon>
    </lineage>
</organism>
<dbReference type="EnsemblMetazoa" id="Aqu2.1.22570_001">
    <property type="protein sequence ID" value="Aqu2.1.22570_001"/>
    <property type="gene ID" value="Aqu2.1.22570"/>
</dbReference>
<name>A0A1X7U492_AMPQE</name>
<feature type="region of interest" description="Disordered" evidence="1">
    <location>
        <begin position="134"/>
        <end position="251"/>
    </location>
</feature>
<accession>A0A1X7U492</accession>